<reference evidence="6 7" key="1">
    <citation type="journal article" date="2016" name="Nat. Commun.">
        <title>Thousands of microbial genomes shed light on interconnected biogeochemical processes in an aquifer system.</title>
        <authorList>
            <person name="Anantharaman K."/>
            <person name="Brown C.T."/>
            <person name="Hug L.A."/>
            <person name="Sharon I."/>
            <person name="Castelle C.J."/>
            <person name="Probst A.J."/>
            <person name="Thomas B.C."/>
            <person name="Singh A."/>
            <person name="Wilkins M.J."/>
            <person name="Karaoz U."/>
            <person name="Brodie E.L."/>
            <person name="Williams K.H."/>
            <person name="Hubbard S.S."/>
            <person name="Banfield J.F."/>
        </authorList>
    </citation>
    <scope>NUCLEOTIDE SEQUENCE [LARGE SCALE GENOMIC DNA]</scope>
</reference>
<dbReference type="InterPro" id="IPR014710">
    <property type="entry name" value="RmlC-like_jellyroll"/>
</dbReference>
<comment type="cofactor">
    <cofactor evidence="2">
        <name>Fe cation</name>
        <dbReference type="ChEBI" id="CHEBI:24875"/>
    </cofactor>
    <text evidence="2">Binds 1 Fe cation per subunit.</text>
</comment>
<dbReference type="EMBL" id="MFNF01000008">
    <property type="protein sequence ID" value="OGH04002.1"/>
    <property type="molecule type" value="Genomic_DNA"/>
</dbReference>
<evidence type="ECO:0000313" key="6">
    <source>
        <dbReference type="EMBL" id="OGH04002.1"/>
    </source>
</evidence>
<dbReference type="CDD" id="cd02910">
    <property type="entry name" value="cupin_Yhhw_N"/>
    <property type="match status" value="1"/>
</dbReference>
<protein>
    <recommendedName>
        <fullName evidence="8">Quercetin 2,3-dioxygenase</fullName>
    </recommendedName>
</protein>
<evidence type="ECO:0000259" key="4">
    <source>
        <dbReference type="Pfam" id="PF02678"/>
    </source>
</evidence>
<feature type="binding site" evidence="2">
    <location>
        <position position="102"/>
    </location>
    <ligand>
        <name>Fe cation</name>
        <dbReference type="ChEBI" id="CHEBI:24875"/>
    </ligand>
</feature>
<dbReference type="GO" id="GO:0046872">
    <property type="term" value="F:metal ion binding"/>
    <property type="evidence" value="ECO:0007669"/>
    <property type="project" value="UniProtKB-KW"/>
</dbReference>
<evidence type="ECO:0000259" key="5">
    <source>
        <dbReference type="Pfam" id="PF17954"/>
    </source>
</evidence>
<dbReference type="Proteomes" id="UP000177583">
    <property type="component" value="Unassembled WGS sequence"/>
</dbReference>
<feature type="domain" description="Quercetin 2,3-dioxygenase C-terminal cupin" evidence="5">
    <location>
        <begin position="154"/>
        <end position="230"/>
    </location>
</feature>
<name>A0A1F6H0Z3_9PROT</name>
<feature type="binding site" evidence="2">
    <location>
        <position position="58"/>
    </location>
    <ligand>
        <name>Fe cation</name>
        <dbReference type="ChEBI" id="CHEBI:24875"/>
    </ligand>
</feature>
<evidence type="ECO:0000256" key="3">
    <source>
        <dbReference type="RuleBase" id="RU003457"/>
    </source>
</evidence>
<dbReference type="Gene3D" id="2.60.120.10">
    <property type="entry name" value="Jelly Rolls"/>
    <property type="match status" value="2"/>
</dbReference>
<proteinExistence type="inferred from homology"/>
<dbReference type="AlphaFoldDB" id="A0A1F6H0Z3"/>
<evidence type="ECO:0000256" key="2">
    <source>
        <dbReference type="PIRSR" id="PIRSR006232-1"/>
    </source>
</evidence>
<feature type="domain" description="Pirin N-terminal" evidence="4">
    <location>
        <begin position="15"/>
        <end position="120"/>
    </location>
</feature>
<sequence length="237" mass="25855">MQVTKYPGPERGYFDHQWLQTYHSFSFADWVDHGKMGWGALRVLNDDVIQPGQGFGTHGHRDMEIVTVLLSGTLAHQDSQGNRETILPGGLQYMCAGTGIRHSEFNGSPTEPLRLFQIWILPSRANLPPGYQTAPTDWLTPKSTLTLCAAPTGAPLPLQQDASLWLGHLPTGTQTQYPLKDNNRRVFVQVAEGQLKLGEVELEAGDGAAVKGAGALSLKVLETCKLVLIDSLGQGRD</sequence>
<dbReference type="InterPro" id="IPR041602">
    <property type="entry name" value="Quercetinase_C"/>
</dbReference>
<evidence type="ECO:0000313" key="7">
    <source>
        <dbReference type="Proteomes" id="UP000177583"/>
    </source>
</evidence>
<accession>A0A1F6H0Z3</accession>
<dbReference type="InterPro" id="IPR003829">
    <property type="entry name" value="Pirin_N_dom"/>
</dbReference>
<comment type="caution">
    <text evidence="6">The sequence shown here is derived from an EMBL/GenBank/DDBJ whole genome shotgun (WGS) entry which is preliminary data.</text>
</comment>
<keyword evidence="2" id="KW-0479">Metal-binding</keyword>
<feature type="binding site" evidence="2">
    <location>
        <position position="60"/>
    </location>
    <ligand>
        <name>Fe cation</name>
        <dbReference type="ChEBI" id="CHEBI:24875"/>
    </ligand>
</feature>
<evidence type="ECO:0008006" key="8">
    <source>
        <dbReference type="Google" id="ProtNLM"/>
    </source>
</evidence>
<dbReference type="PIRSF" id="PIRSF006232">
    <property type="entry name" value="Pirin"/>
    <property type="match status" value="1"/>
</dbReference>
<dbReference type="PANTHER" id="PTHR43212:SF3">
    <property type="entry name" value="QUERCETIN 2,3-DIOXYGENASE"/>
    <property type="match status" value="1"/>
</dbReference>
<dbReference type="Pfam" id="PF02678">
    <property type="entry name" value="Pirin"/>
    <property type="match status" value="1"/>
</dbReference>
<comment type="similarity">
    <text evidence="1 3">Belongs to the pirin family.</text>
</comment>
<organism evidence="6 7">
    <name type="scientific">Candidatus Lambdaproteobacteria bacterium RIFOXYD2_FULL_56_26</name>
    <dbReference type="NCBI Taxonomy" id="1817773"/>
    <lineage>
        <taxon>Bacteria</taxon>
        <taxon>Pseudomonadati</taxon>
        <taxon>Pseudomonadota</taxon>
        <taxon>Candidatus Lambdaproteobacteria</taxon>
    </lineage>
</organism>
<keyword evidence="2" id="KW-0408">Iron</keyword>
<dbReference type="Pfam" id="PF17954">
    <property type="entry name" value="Pirin_C_2"/>
    <property type="match status" value="1"/>
</dbReference>
<gene>
    <name evidence="6" type="ORF">A2557_11295</name>
</gene>
<dbReference type="SUPFAM" id="SSF51182">
    <property type="entry name" value="RmlC-like cupins"/>
    <property type="match status" value="1"/>
</dbReference>
<dbReference type="InterPro" id="IPR011051">
    <property type="entry name" value="RmlC_Cupin_sf"/>
</dbReference>
<dbReference type="PANTHER" id="PTHR43212">
    <property type="entry name" value="QUERCETIN 2,3-DIOXYGENASE"/>
    <property type="match status" value="1"/>
</dbReference>
<dbReference type="InterPro" id="IPR012093">
    <property type="entry name" value="Pirin"/>
</dbReference>
<feature type="binding site" evidence="2">
    <location>
        <position position="104"/>
    </location>
    <ligand>
        <name>Fe cation</name>
        <dbReference type="ChEBI" id="CHEBI:24875"/>
    </ligand>
</feature>
<evidence type="ECO:0000256" key="1">
    <source>
        <dbReference type="ARBA" id="ARBA00008416"/>
    </source>
</evidence>